<comment type="caution">
    <text evidence="8">The sequence shown here is derived from an EMBL/GenBank/DDBJ whole genome shotgun (WGS) entry which is preliminary data.</text>
</comment>
<dbReference type="PANTHER" id="PTHR48109">
    <property type="entry name" value="DIHYDROOROTATE DEHYDROGENASE (QUINONE), MITOCHONDRIAL-RELATED"/>
    <property type="match status" value="1"/>
</dbReference>
<evidence type="ECO:0000256" key="1">
    <source>
        <dbReference type="ARBA" id="ARBA00001917"/>
    </source>
</evidence>
<dbReference type="GO" id="GO:0044205">
    <property type="term" value="P:'de novo' UMP biosynthetic process"/>
    <property type="evidence" value="ECO:0007669"/>
    <property type="project" value="UniProtKB-UniPathway"/>
</dbReference>
<dbReference type="UniPathway" id="UPA00070"/>
<dbReference type="RefSeq" id="WP_101250002.1">
    <property type="nucleotide sequence ID" value="NZ_PIUM01000006.1"/>
</dbReference>
<accession>A0A2N3PXG1</accession>
<protein>
    <submittedName>
        <fullName evidence="8">Dihydroorotate dehydrogenase</fullName>
        <ecNumber evidence="8">1.3.98.1</ecNumber>
    </submittedName>
</protein>
<keyword evidence="4" id="KW-0288">FMN</keyword>
<keyword evidence="5" id="KW-0665">Pyrimidine biosynthesis</keyword>
<dbReference type="Pfam" id="PF01180">
    <property type="entry name" value="DHO_dh"/>
    <property type="match status" value="1"/>
</dbReference>
<evidence type="ECO:0000256" key="5">
    <source>
        <dbReference type="ARBA" id="ARBA00022975"/>
    </source>
</evidence>
<keyword evidence="9" id="KW-1185">Reference proteome</keyword>
<evidence type="ECO:0000256" key="4">
    <source>
        <dbReference type="ARBA" id="ARBA00022643"/>
    </source>
</evidence>
<dbReference type="EC" id="1.3.98.1" evidence="8"/>
<dbReference type="PANTHER" id="PTHR48109:SF3">
    <property type="entry name" value="SLL0744 PROTEIN"/>
    <property type="match status" value="1"/>
</dbReference>
<dbReference type="InterPro" id="IPR005720">
    <property type="entry name" value="Dihydroorotate_DH_cat"/>
</dbReference>
<sequence>MDLKTKYLGLELNNPLIVSACTLGHSVDNIRKLEDNGAAAVVLPSIFQEEIEGHIEDIESILAESGAEATTYLPPSIADSSGPQNYLDLIRKARAAVDIPVIASLNGTSLTGWTDYAAQLEEAGANAIELNVYFLPTDLSLTGQQVEQRYVEILKAVKKAVKIPVSMKLSPYFSSLGHMVRQLDAAGADGFVLFNRFYQPDIDLEELTLQRDLNLSHRGEIRLPLLWLGALHGHVKGSLAASSGVQTAKEVVKYLFVGADAVMTASALIRHGVGYMKTLLDGLKLELEQREIESVSRIRGKMSRHAVADPTAFDRANYIKILQGAPRG</sequence>
<dbReference type="OrthoDB" id="9794954at2"/>
<name>A0A2N3PXG1_9PROT</name>
<reference evidence="9" key="1">
    <citation type="submission" date="2017-12" db="EMBL/GenBank/DDBJ databases">
        <title>Draft genome sequence of Telmatospirillum siberiense 26-4b1T, an acidotolerant peatland alphaproteobacterium potentially involved in sulfur cycling.</title>
        <authorList>
            <person name="Hausmann B."/>
            <person name="Pjevac P."/>
            <person name="Schreck K."/>
            <person name="Herbold C.W."/>
            <person name="Daims H."/>
            <person name="Wagner M."/>
            <person name="Pester M."/>
            <person name="Loy A."/>
        </authorList>
    </citation>
    <scope>NUCLEOTIDE SEQUENCE [LARGE SCALE GENOMIC DNA]</scope>
    <source>
        <strain evidence="9">26-4b1</strain>
    </source>
</reference>
<dbReference type="AlphaFoldDB" id="A0A2N3PXG1"/>
<dbReference type="CDD" id="cd04739">
    <property type="entry name" value="DHOD_like"/>
    <property type="match status" value="1"/>
</dbReference>
<dbReference type="PIRSF" id="PIRSF000164">
    <property type="entry name" value="DHO_oxidase"/>
    <property type="match status" value="1"/>
</dbReference>
<dbReference type="InterPro" id="IPR012135">
    <property type="entry name" value="Dihydroorotate_DH_1_2"/>
</dbReference>
<evidence type="ECO:0000313" key="8">
    <source>
        <dbReference type="EMBL" id="PKU25075.1"/>
    </source>
</evidence>
<gene>
    <name evidence="8" type="ORF">CWS72_07640</name>
</gene>
<comment type="pathway">
    <text evidence="2">Pyrimidine metabolism; UMP biosynthesis via de novo pathway.</text>
</comment>
<dbReference type="GO" id="GO:1990663">
    <property type="term" value="F:dihydroorotate dehydrogenase (fumarate) activity"/>
    <property type="evidence" value="ECO:0007669"/>
    <property type="project" value="UniProtKB-EC"/>
</dbReference>
<dbReference type="Gene3D" id="3.20.20.70">
    <property type="entry name" value="Aldolase class I"/>
    <property type="match status" value="1"/>
</dbReference>
<organism evidence="8 9">
    <name type="scientific">Telmatospirillum siberiense</name>
    <dbReference type="NCBI Taxonomy" id="382514"/>
    <lineage>
        <taxon>Bacteria</taxon>
        <taxon>Pseudomonadati</taxon>
        <taxon>Pseudomonadota</taxon>
        <taxon>Alphaproteobacteria</taxon>
        <taxon>Rhodospirillales</taxon>
        <taxon>Rhodospirillaceae</taxon>
        <taxon>Telmatospirillum</taxon>
    </lineage>
</organism>
<dbReference type="NCBIfam" id="NF005741">
    <property type="entry name" value="PRK07565.1"/>
    <property type="match status" value="1"/>
</dbReference>
<evidence type="ECO:0000256" key="6">
    <source>
        <dbReference type="ARBA" id="ARBA00023002"/>
    </source>
</evidence>
<evidence type="ECO:0000259" key="7">
    <source>
        <dbReference type="Pfam" id="PF01180"/>
    </source>
</evidence>
<dbReference type="GO" id="GO:0005737">
    <property type="term" value="C:cytoplasm"/>
    <property type="evidence" value="ECO:0007669"/>
    <property type="project" value="InterPro"/>
</dbReference>
<dbReference type="Proteomes" id="UP000233293">
    <property type="component" value="Unassembled WGS sequence"/>
</dbReference>
<evidence type="ECO:0000313" key="9">
    <source>
        <dbReference type="Proteomes" id="UP000233293"/>
    </source>
</evidence>
<dbReference type="GO" id="GO:0006207">
    <property type="term" value="P:'de novo' pyrimidine nucleobase biosynthetic process"/>
    <property type="evidence" value="ECO:0007669"/>
    <property type="project" value="TreeGrafter"/>
</dbReference>
<keyword evidence="3" id="KW-0285">Flavoprotein</keyword>
<dbReference type="SUPFAM" id="SSF51395">
    <property type="entry name" value="FMN-linked oxidoreductases"/>
    <property type="match status" value="1"/>
</dbReference>
<proteinExistence type="predicted"/>
<evidence type="ECO:0000256" key="3">
    <source>
        <dbReference type="ARBA" id="ARBA00022630"/>
    </source>
</evidence>
<dbReference type="EMBL" id="PIUM01000006">
    <property type="protein sequence ID" value="PKU25075.1"/>
    <property type="molecule type" value="Genomic_DNA"/>
</dbReference>
<dbReference type="InterPro" id="IPR050074">
    <property type="entry name" value="DHO_dehydrogenase"/>
</dbReference>
<dbReference type="InterPro" id="IPR013785">
    <property type="entry name" value="Aldolase_TIM"/>
</dbReference>
<evidence type="ECO:0000256" key="2">
    <source>
        <dbReference type="ARBA" id="ARBA00004725"/>
    </source>
</evidence>
<keyword evidence="6 8" id="KW-0560">Oxidoreductase</keyword>
<comment type="cofactor">
    <cofactor evidence="1">
        <name>FMN</name>
        <dbReference type="ChEBI" id="CHEBI:58210"/>
    </cofactor>
</comment>
<feature type="domain" description="Dihydroorotate dehydrogenase catalytic" evidence="7">
    <location>
        <begin position="3"/>
        <end position="285"/>
    </location>
</feature>